<proteinExistence type="predicted"/>
<reference evidence="2 3" key="1">
    <citation type="submission" date="2021-06" db="EMBL/GenBank/DDBJ databases">
        <title>Complete genome of Haloferula helveola possessing various polysaccharide degrading enzymes.</title>
        <authorList>
            <person name="Takami H."/>
            <person name="Huang C."/>
            <person name="Hamasaki K."/>
        </authorList>
    </citation>
    <scope>NUCLEOTIDE SEQUENCE [LARGE SCALE GENOMIC DNA]</scope>
    <source>
        <strain evidence="2 3">CN-1</strain>
    </source>
</reference>
<dbReference type="EMBL" id="AP024702">
    <property type="protein sequence ID" value="BCX49512.1"/>
    <property type="molecule type" value="Genomic_DNA"/>
</dbReference>
<keyword evidence="1" id="KW-0732">Signal</keyword>
<dbReference type="Proteomes" id="UP001374893">
    <property type="component" value="Chromosome"/>
</dbReference>
<feature type="chain" id="PRO_5046614042" description="Porin" evidence="1">
    <location>
        <begin position="25"/>
        <end position="267"/>
    </location>
</feature>
<protein>
    <recommendedName>
        <fullName evidence="4">Porin</fullName>
    </recommendedName>
</protein>
<dbReference type="RefSeq" id="WP_338686141.1">
    <property type="nucleotide sequence ID" value="NZ_AP024702.1"/>
</dbReference>
<evidence type="ECO:0000313" key="2">
    <source>
        <dbReference type="EMBL" id="BCX49512.1"/>
    </source>
</evidence>
<accession>A0ABM7RIJ2</accession>
<keyword evidence="3" id="KW-1185">Reference proteome</keyword>
<evidence type="ECO:0000256" key="1">
    <source>
        <dbReference type="SAM" id="SignalP"/>
    </source>
</evidence>
<evidence type="ECO:0008006" key="4">
    <source>
        <dbReference type="Google" id="ProtNLM"/>
    </source>
</evidence>
<name>A0ABM7RIJ2_9BACT</name>
<evidence type="ECO:0000313" key="3">
    <source>
        <dbReference type="Proteomes" id="UP001374893"/>
    </source>
</evidence>
<organism evidence="2 3">
    <name type="scientific">Haloferula helveola</name>
    <dbReference type="NCBI Taxonomy" id="490095"/>
    <lineage>
        <taxon>Bacteria</taxon>
        <taxon>Pseudomonadati</taxon>
        <taxon>Verrucomicrobiota</taxon>
        <taxon>Verrucomicrobiia</taxon>
        <taxon>Verrucomicrobiales</taxon>
        <taxon>Verrucomicrobiaceae</taxon>
        <taxon>Haloferula</taxon>
    </lineage>
</organism>
<feature type="signal peptide" evidence="1">
    <location>
        <begin position="1"/>
        <end position="24"/>
    </location>
</feature>
<sequence length="267" mass="28703">MRNYSKTVGALAAASTLVAGYASAEIEGEVHVGYHNMYEFRFVDLGDDLIEAGADIAADFGAFGLSAGAWYASYDVPQSFIGGNTKINFDELDLYAAATWSVTDAFSLELGYIYYYFPDAGSILAPLGFNLSNTQEVYLGASYDFSFGLNLSSTFYYDFDALNGWYWDNSVGYTWEFNDCLALELGAGFAFADGHGAQVSAKPGSTGTADGFQGWYLSAALPWEFREGVTLTPYVKYADADSSLSTDFYGTAGAENIVAGVTLAVGF</sequence>
<dbReference type="SUPFAM" id="SSF56935">
    <property type="entry name" value="Porins"/>
    <property type="match status" value="1"/>
</dbReference>
<gene>
    <name evidence="2" type="ORF">HAHE_34200</name>
</gene>